<protein>
    <submittedName>
        <fullName evidence="6">TetR family transcriptional regulator</fullName>
    </submittedName>
</protein>
<accession>A0ABR5IVN7</accession>
<dbReference type="RefSeq" id="WP_030885164.1">
    <property type="nucleotide sequence ID" value="NZ_JBIRHZ010000014.1"/>
</dbReference>
<reference evidence="6 7" key="1">
    <citation type="submission" date="2015-07" db="EMBL/GenBank/DDBJ databases">
        <authorList>
            <person name="Ju K.-S."/>
            <person name="Doroghazi J.R."/>
            <person name="Metcalf W.W."/>
        </authorList>
    </citation>
    <scope>NUCLEOTIDE SEQUENCE [LARGE SCALE GENOMIC DNA]</scope>
    <source>
        <strain evidence="6 7">NRRL B-3589</strain>
    </source>
</reference>
<dbReference type="PRINTS" id="PR00455">
    <property type="entry name" value="HTHTETR"/>
</dbReference>
<dbReference type="Proteomes" id="UP000037020">
    <property type="component" value="Unassembled WGS sequence"/>
</dbReference>
<evidence type="ECO:0000256" key="4">
    <source>
        <dbReference type="PROSITE-ProRule" id="PRU00335"/>
    </source>
</evidence>
<keyword evidence="1" id="KW-0805">Transcription regulation</keyword>
<evidence type="ECO:0000259" key="5">
    <source>
        <dbReference type="PROSITE" id="PS50977"/>
    </source>
</evidence>
<gene>
    <name evidence="6" type="ORF">ADK38_37980</name>
</gene>
<dbReference type="PROSITE" id="PS01081">
    <property type="entry name" value="HTH_TETR_1"/>
    <property type="match status" value="1"/>
</dbReference>
<organism evidence="6 7">
    <name type="scientific">Streptomyces varsoviensis</name>
    <dbReference type="NCBI Taxonomy" id="67373"/>
    <lineage>
        <taxon>Bacteria</taxon>
        <taxon>Bacillati</taxon>
        <taxon>Actinomycetota</taxon>
        <taxon>Actinomycetes</taxon>
        <taxon>Kitasatosporales</taxon>
        <taxon>Streptomycetaceae</taxon>
        <taxon>Streptomyces</taxon>
    </lineage>
</organism>
<keyword evidence="7" id="KW-1185">Reference proteome</keyword>
<evidence type="ECO:0000256" key="1">
    <source>
        <dbReference type="ARBA" id="ARBA00023015"/>
    </source>
</evidence>
<keyword evidence="3" id="KW-0804">Transcription</keyword>
<dbReference type="PANTHER" id="PTHR30055:SF234">
    <property type="entry name" value="HTH-TYPE TRANSCRIPTIONAL REGULATOR BETI"/>
    <property type="match status" value="1"/>
</dbReference>
<dbReference type="Gene3D" id="1.10.357.10">
    <property type="entry name" value="Tetracycline Repressor, domain 2"/>
    <property type="match status" value="1"/>
</dbReference>
<dbReference type="PANTHER" id="PTHR30055">
    <property type="entry name" value="HTH-TYPE TRANSCRIPTIONAL REGULATOR RUTR"/>
    <property type="match status" value="1"/>
</dbReference>
<dbReference type="EMBL" id="LGUT01003574">
    <property type="protein sequence ID" value="KOG85212.1"/>
    <property type="molecule type" value="Genomic_DNA"/>
</dbReference>
<comment type="caution">
    <text evidence="6">The sequence shown here is derived from an EMBL/GenBank/DDBJ whole genome shotgun (WGS) entry which is preliminary data.</text>
</comment>
<feature type="domain" description="HTH tetR-type" evidence="5">
    <location>
        <begin position="10"/>
        <end position="70"/>
    </location>
</feature>
<dbReference type="InterPro" id="IPR009057">
    <property type="entry name" value="Homeodomain-like_sf"/>
</dbReference>
<proteinExistence type="predicted"/>
<dbReference type="Pfam" id="PF00440">
    <property type="entry name" value="TetR_N"/>
    <property type="match status" value="1"/>
</dbReference>
<evidence type="ECO:0000313" key="7">
    <source>
        <dbReference type="Proteomes" id="UP000037020"/>
    </source>
</evidence>
<dbReference type="InterPro" id="IPR050109">
    <property type="entry name" value="HTH-type_TetR-like_transc_reg"/>
</dbReference>
<feature type="DNA-binding region" description="H-T-H motif" evidence="4">
    <location>
        <begin position="33"/>
        <end position="52"/>
    </location>
</feature>
<evidence type="ECO:0000256" key="2">
    <source>
        <dbReference type="ARBA" id="ARBA00023125"/>
    </source>
</evidence>
<dbReference type="SUPFAM" id="SSF46689">
    <property type="entry name" value="Homeodomain-like"/>
    <property type="match status" value="1"/>
</dbReference>
<keyword evidence="2 4" id="KW-0238">DNA-binding</keyword>
<dbReference type="InterPro" id="IPR023772">
    <property type="entry name" value="DNA-bd_HTH_TetR-type_CS"/>
</dbReference>
<dbReference type="InterPro" id="IPR001647">
    <property type="entry name" value="HTH_TetR"/>
</dbReference>
<name>A0ABR5IVN7_9ACTN</name>
<evidence type="ECO:0000313" key="6">
    <source>
        <dbReference type="EMBL" id="KOG85212.1"/>
    </source>
</evidence>
<dbReference type="PROSITE" id="PS50977">
    <property type="entry name" value="HTH_TETR_2"/>
    <property type="match status" value="1"/>
</dbReference>
<evidence type="ECO:0000256" key="3">
    <source>
        <dbReference type="ARBA" id="ARBA00023163"/>
    </source>
</evidence>
<sequence length="203" mass="21547">MRTVNPEQHARKRAEILAAAAQEFAVNGVDGTSTASICRKARIGSGTLFHYFPTKRAIFHALFADDLAGNAAACEAALAAERAEDGLVELVDHLVGDLADPLVPGLTAAALLQAQRDAKFAALLAADEQRTLTTLTVLLQRMAREGAALAFGPPRVARWIVTMIDAVFLAAVEDDFAPACHAQELHRILAWLTGSARGTEPPA</sequence>